<feature type="signal peptide" evidence="2">
    <location>
        <begin position="1"/>
        <end position="32"/>
    </location>
</feature>
<keyword evidence="4" id="KW-1185">Reference proteome</keyword>
<sequence>MLWRDITRIPPLSPSFPTFFFFFFLLLPFASCSRPGLGSKRAARRVKSKGIDRPQPTIQIGRWRRTQTRDTGTARDTEEGKNEINKKRRRKKKIPRKRTRENSLT</sequence>
<proteinExistence type="predicted"/>
<evidence type="ECO:0000256" key="2">
    <source>
        <dbReference type="SAM" id="SignalP"/>
    </source>
</evidence>
<keyword evidence="2" id="KW-0732">Signal</keyword>
<name>A0AA40B121_9PEZI</name>
<protein>
    <recommendedName>
        <fullName evidence="5">Secreted protein</fullName>
    </recommendedName>
</protein>
<accession>A0AA40B121</accession>
<dbReference type="EMBL" id="JAUKUA010000002">
    <property type="protein sequence ID" value="KAK0725728.1"/>
    <property type="molecule type" value="Genomic_DNA"/>
</dbReference>
<feature type="region of interest" description="Disordered" evidence="1">
    <location>
        <begin position="36"/>
        <end position="105"/>
    </location>
</feature>
<dbReference type="AlphaFoldDB" id="A0AA40B121"/>
<evidence type="ECO:0008006" key="5">
    <source>
        <dbReference type="Google" id="ProtNLM"/>
    </source>
</evidence>
<gene>
    <name evidence="3" type="ORF">B0H67DRAFT_571287</name>
</gene>
<evidence type="ECO:0000256" key="1">
    <source>
        <dbReference type="SAM" id="MobiDB-lite"/>
    </source>
</evidence>
<dbReference type="Proteomes" id="UP001172102">
    <property type="component" value="Unassembled WGS sequence"/>
</dbReference>
<comment type="caution">
    <text evidence="3">The sequence shown here is derived from an EMBL/GenBank/DDBJ whole genome shotgun (WGS) entry which is preliminary data.</text>
</comment>
<evidence type="ECO:0000313" key="4">
    <source>
        <dbReference type="Proteomes" id="UP001172102"/>
    </source>
</evidence>
<feature type="compositionally biased region" description="Basic residues" evidence="1">
    <location>
        <begin position="86"/>
        <end position="99"/>
    </location>
</feature>
<feature type="chain" id="PRO_5041294709" description="Secreted protein" evidence="2">
    <location>
        <begin position="33"/>
        <end position="105"/>
    </location>
</feature>
<evidence type="ECO:0000313" key="3">
    <source>
        <dbReference type="EMBL" id="KAK0725728.1"/>
    </source>
</evidence>
<reference evidence="3" key="1">
    <citation type="submission" date="2023-06" db="EMBL/GenBank/DDBJ databases">
        <title>Genome-scale phylogeny and comparative genomics of the fungal order Sordariales.</title>
        <authorList>
            <consortium name="Lawrence Berkeley National Laboratory"/>
            <person name="Hensen N."/>
            <person name="Bonometti L."/>
            <person name="Westerberg I."/>
            <person name="Brannstrom I.O."/>
            <person name="Guillou S."/>
            <person name="Cros-Aarteil S."/>
            <person name="Calhoun S."/>
            <person name="Haridas S."/>
            <person name="Kuo A."/>
            <person name="Mondo S."/>
            <person name="Pangilinan J."/>
            <person name="Riley R."/>
            <person name="Labutti K."/>
            <person name="Andreopoulos B."/>
            <person name="Lipzen A."/>
            <person name="Chen C."/>
            <person name="Yanf M."/>
            <person name="Daum C."/>
            <person name="Ng V."/>
            <person name="Clum A."/>
            <person name="Steindorff A."/>
            <person name="Ohm R."/>
            <person name="Martin F."/>
            <person name="Silar P."/>
            <person name="Natvig D."/>
            <person name="Lalanne C."/>
            <person name="Gautier V."/>
            <person name="Ament-Velasquez S.L."/>
            <person name="Kruys A."/>
            <person name="Hutchinson M.I."/>
            <person name="Powell A.J."/>
            <person name="Barry K."/>
            <person name="Miller A.N."/>
            <person name="Grigoriev I.V."/>
            <person name="Debuchy R."/>
            <person name="Gladieux P."/>
            <person name="Thoren M.H."/>
            <person name="Johannesson H."/>
        </authorList>
    </citation>
    <scope>NUCLEOTIDE SEQUENCE</scope>
    <source>
        <strain evidence="3">SMH4607-1</strain>
    </source>
</reference>
<feature type="compositionally biased region" description="Basic and acidic residues" evidence="1">
    <location>
        <begin position="72"/>
        <end position="85"/>
    </location>
</feature>
<organism evidence="3 4">
    <name type="scientific">Lasiosphaeris hirsuta</name>
    <dbReference type="NCBI Taxonomy" id="260670"/>
    <lineage>
        <taxon>Eukaryota</taxon>
        <taxon>Fungi</taxon>
        <taxon>Dikarya</taxon>
        <taxon>Ascomycota</taxon>
        <taxon>Pezizomycotina</taxon>
        <taxon>Sordariomycetes</taxon>
        <taxon>Sordariomycetidae</taxon>
        <taxon>Sordariales</taxon>
        <taxon>Lasiosphaeriaceae</taxon>
        <taxon>Lasiosphaeris</taxon>
    </lineage>
</organism>